<dbReference type="OrthoDB" id="9778777at2"/>
<feature type="domain" description="Oxidoreductase molybdopterin-binding" evidence="2">
    <location>
        <begin position="232"/>
        <end position="379"/>
    </location>
</feature>
<dbReference type="Proteomes" id="UP000276417">
    <property type="component" value="Chromosome 1"/>
</dbReference>
<dbReference type="GO" id="GO:0006790">
    <property type="term" value="P:sulfur compound metabolic process"/>
    <property type="evidence" value="ECO:0007669"/>
    <property type="project" value="TreeGrafter"/>
</dbReference>
<sequence>MSNPESNLQNGKQNKNAPAQHFWWRLLRAWIAAVLLSVIGYAALVWAGLAYPPIALFGVLTQALGVPAVFQFLHKLLGLGQDAKLLAFSGVAVLWLGGLSLLGAVSVPWAAAGMLALLCIVGLGSLGWWLPLLYGLVFWALLEGVNRLLTFGPGGERLQGVTTPTDTARRLTTLGLAAGGAVVAGGGLSALLKQGSADTTAAAPVPGQPLPFGVTPVEQFYYVSKNLEAFDPRLSAEKWSLTVSGLVQTPKTYRLADLKQFAPVTSERTLSCISNPVGGPLISNGIWGGFRLTDLLRDVGIQKEARFVLWKAADGYTESLPLGEALDPENLLITQLNGEALNAKHGFPLRVLIPGRYGMKQPRWITNITLSAEDQPGYWVKRDWSKAARVELMSRIDQPPEIDPVVKAGRQTFIRGVAFFSQPITKVEVSTDGEKTWREAELVRPRSIYAWTPWQLAWTPEAGQYTLAVRAYSGDTVQKKADKDALPEGATGYHRFEVKVS</sequence>
<evidence type="ECO:0000313" key="4">
    <source>
        <dbReference type="Proteomes" id="UP000276417"/>
    </source>
</evidence>
<name>A0A3G8Y9U5_9DEIO</name>
<dbReference type="AlphaFoldDB" id="A0A3G8Y9U5"/>
<dbReference type="KEGG" id="dph:EHF33_02235"/>
<feature type="transmembrane region" description="Helical" evidence="1">
    <location>
        <begin position="29"/>
        <end position="48"/>
    </location>
</feature>
<dbReference type="GO" id="GO:0020037">
    <property type="term" value="F:heme binding"/>
    <property type="evidence" value="ECO:0007669"/>
    <property type="project" value="TreeGrafter"/>
</dbReference>
<dbReference type="SUPFAM" id="SSF81296">
    <property type="entry name" value="E set domains"/>
    <property type="match status" value="1"/>
</dbReference>
<protein>
    <submittedName>
        <fullName evidence="3">Oxidoreductase</fullName>
    </submittedName>
</protein>
<dbReference type="GO" id="GO:0008482">
    <property type="term" value="F:sulfite oxidase activity"/>
    <property type="evidence" value="ECO:0007669"/>
    <property type="project" value="TreeGrafter"/>
</dbReference>
<dbReference type="PANTHER" id="PTHR19372:SF7">
    <property type="entry name" value="SULFITE OXIDASE, MITOCHONDRIAL"/>
    <property type="match status" value="1"/>
</dbReference>
<feature type="transmembrane region" description="Helical" evidence="1">
    <location>
        <begin position="85"/>
        <end position="109"/>
    </location>
</feature>
<dbReference type="InterPro" id="IPR000572">
    <property type="entry name" value="OxRdtase_Mopterin-bd_dom"/>
</dbReference>
<keyword evidence="1" id="KW-0812">Transmembrane</keyword>
<evidence type="ECO:0000256" key="1">
    <source>
        <dbReference type="SAM" id="Phobius"/>
    </source>
</evidence>
<keyword evidence="4" id="KW-1185">Reference proteome</keyword>
<feature type="transmembrane region" description="Helical" evidence="1">
    <location>
        <begin position="54"/>
        <end position="73"/>
    </location>
</feature>
<dbReference type="PANTHER" id="PTHR19372">
    <property type="entry name" value="SULFITE REDUCTASE"/>
    <property type="match status" value="1"/>
</dbReference>
<proteinExistence type="predicted"/>
<dbReference type="Gene3D" id="2.60.40.650">
    <property type="match status" value="1"/>
</dbReference>
<dbReference type="Pfam" id="PF00174">
    <property type="entry name" value="Oxidored_molyb"/>
    <property type="match status" value="1"/>
</dbReference>
<evidence type="ECO:0000259" key="2">
    <source>
        <dbReference type="Pfam" id="PF00174"/>
    </source>
</evidence>
<dbReference type="InterPro" id="IPR014756">
    <property type="entry name" value="Ig_E-set"/>
</dbReference>
<dbReference type="GO" id="GO:0043546">
    <property type="term" value="F:molybdopterin cofactor binding"/>
    <property type="evidence" value="ECO:0007669"/>
    <property type="project" value="TreeGrafter"/>
</dbReference>
<dbReference type="RefSeq" id="WP_124867491.1">
    <property type="nucleotide sequence ID" value="NZ_CP034183.1"/>
</dbReference>
<dbReference type="Gene3D" id="3.90.420.10">
    <property type="entry name" value="Oxidoreductase, molybdopterin-binding domain"/>
    <property type="match status" value="1"/>
</dbReference>
<organism evidence="3 4">
    <name type="scientific">Deinococcus psychrotolerans</name>
    <dbReference type="NCBI Taxonomy" id="2489213"/>
    <lineage>
        <taxon>Bacteria</taxon>
        <taxon>Thermotogati</taxon>
        <taxon>Deinococcota</taxon>
        <taxon>Deinococci</taxon>
        <taxon>Deinococcales</taxon>
        <taxon>Deinococcaceae</taxon>
        <taxon>Deinococcus</taxon>
    </lineage>
</organism>
<reference evidence="3 4" key="1">
    <citation type="submission" date="2018-11" db="EMBL/GenBank/DDBJ databases">
        <title>Deinococcus shelandsis sp. nov., isolated from South Shetland Islands soil of Antarctica.</title>
        <authorList>
            <person name="Tian J."/>
        </authorList>
    </citation>
    <scope>NUCLEOTIDE SEQUENCE [LARGE SCALE GENOMIC DNA]</scope>
    <source>
        <strain evidence="3 4">S14-83T</strain>
    </source>
</reference>
<feature type="transmembrane region" description="Helical" evidence="1">
    <location>
        <begin position="115"/>
        <end position="142"/>
    </location>
</feature>
<evidence type="ECO:0000313" key="3">
    <source>
        <dbReference type="EMBL" id="AZI41710.1"/>
    </source>
</evidence>
<dbReference type="SUPFAM" id="SSF56524">
    <property type="entry name" value="Oxidoreductase molybdopterin-binding domain"/>
    <property type="match status" value="1"/>
</dbReference>
<accession>A0A3G8Y9U5</accession>
<dbReference type="InterPro" id="IPR036374">
    <property type="entry name" value="OxRdtase_Mopterin-bd_sf"/>
</dbReference>
<gene>
    <name evidence="3" type="ORF">EHF33_02235</name>
</gene>
<dbReference type="EMBL" id="CP034183">
    <property type="protein sequence ID" value="AZI41710.1"/>
    <property type="molecule type" value="Genomic_DNA"/>
</dbReference>
<keyword evidence="1" id="KW-1133">Transmembrane helix</keyword>
<keyword evidence="1" id="KW-0472">Membrane</keyword>